<feature type="compositionally biased region" description="Basic residues" evidence="1">
    <location>
        <begin position="82"/>
        <end position="94"/>
    </location>
</feature>
<feature type="compositionally biased region" description="Basic and acidic residues" evidence="1">
    <location>
        <begin position="258"/>
        <end position="268"/>
    </location>
</feature>
<protein>
    <submittedName>
        <fullName evidence="3">Uncharacterized protein</fullName>
    </submittedName>
</protein>
<dbReference type="AlphaFoldDB" id="A0A914H6G6"/>
<feature type="compositionally biased region" description="Polar residues" evidence="1">
    <location>
        <begin position="270"/>
        <end position="302"/>
    </location>
</feature>
<proteinExistence type="predicted"/>
<reference evidence="3" key="1">
    <citation type="submission" date="2022-11" db="UniProtKB">
        <authorList>
            <consortium name="WormBaseParasite"/>
        </authorList>
    </citation>
    <scope>IDENTIFICATION</scope>
</reference>
<feature type="compositionally biased region" description="Basic and acidic residues" evidence="1">
    <location>
        <begin position="225"/>
        <end position="237"/>
    </location>
</feature>
<feature type="compositionally biased region" description="Polar residues" evidence="1">
    <location>
        <begin position="23"/>
        <end position="40"/>
    </location>
</feature>
<dbReference type="WBParaSite" id="Gr19_v10_g13673.t1">
    <property type="protein sequence ID" value="Gr19_v10_g13673.t1"/>
    <property type="gene ID" value="Gr19_v10_g13673"/>
</dbReference>
<evidence type="ECO:0000313" key="2">
    <source>
        <dbReference type="Proteomes" id="UP000887572"/>
    </source>
</evidence>
<feature type="compositionally biased region" description="Low complexity" evidence="1">
    <location>
        <begin position="48"/>
        <end position="66"/>
    </location>
</feature>
<sequence>MCCSFYVTDSTSHHSGTSGSSSRSVNNKFKQQTGSSSRKLVNNRFKQQKAGEQQVQAQQVQAPAAHQVHKRHDAVQALDNKSKHHAAHQVHKRHDAVQALDNKSKHQQHIRCTNGTTPYKPWTTSPSTSSTSGAQTARRRTSLGQRVQAPAAHQVHKRHDAEQALDNKSKHHAAHQVHKRHDAEQALDNESKHQAAHQVHKRHDAEQALDNESKHQAAHQVHKRHDAEQALDNESKQHFKCSSCTDTKQTLGNKSKQHINESKQHIECSKLNQRPNKPWTTSPGTTQHSKCSKLQQRPNEPWTTSPSSTSSAQSDSDAQQTLDNETEQHLKGSKPASGQSSFEHRVQTVQLVLKGYIDTKQALDNEAKQPFKCSKQANSNKLSTTLVSDNEKRRQLRENALLKQHQRNKLFSSTARLQTTATSPAASWSKKAELIDLTTSSSKALEHLGQAVLQAAKLLNTKCKQFFKQQNSWTTSSSSSSSSKALEHQVQAVLQAAKLLDTSSSSSSSSKLLDTKFKRFNEQENS</sequence>
<feature type="compositionally biased region" description="Basic and acidic residues" evidence="1">
    <location>
        <begin position="159"/>
        <end position="168"/>
    </location>
</feature>
<evidence type="ECO:0000256" key="1">
    <source>
        <dbReference type="SAM" id="MobiDB-lite"/>
    </source>
</evidence>
<feature type="compositionally biased region" description="Low complexity" evidence="1">
    <location>
        <begin position="303"/>
        <end position="321"/>
    </location>
</feature>
<dbReference type="Proteomes" id="UP000887572">
    <property type="component" value="Unplaced"/>
</dbReference>
<feature type="compositionally biased region" description="Basic and acidic residues" evidence="1">
    <location>
        <begin position="203"/>
        <end position="215"/>
    </location>
</feature>
<feature type="compositionally biased region" description="Low complexity" evidence="1">
    <location>
        <begin position="13"/>
        <end position="22"/>
    </location>
</feature>
<feature type="compositionally biased region" description="Basic residues" evidence="1">
    <location>
        <begin position="169"/>
        <end position="180"/>
    </location>
</feature>
<feature type="compositionally biased region" description="Polar residues" evidence="1">
    <location>
        <begin position="240"/>
        <end position="254"/>
    </location>
</feature>
<feature type="compositionally biased region" description="Low complexity" evidence="1">
    <location>
        <begin position="116"/>
        <end position="136"/>
    </location>
</feature>
<evidence type="ECO:0000313" key="3">
    <source>
        <dbReference type="WBParaSite" id="Gr19_v10_g13673.t1"/>
    </source>
</evidence>
<feature type="region of interest" description="Disordered" evidence="1">
    <location>
        <begin position="9"/>
        <end position="343"/>
    </location>
</feature>
<keyword evidence="2" id="KW-1185">Reference proteome</keyword>
<feature type="compositionally biased region" description="Basic and acidic residues" evidence="1">
    <location>
        <begin position="181"/>
        <end position="193"/>
    </location>
</feature>
<name>A0A914H6G6_GLORO</name>
<organism evidence="2 3">
    <name type="scientific">Globodera rostochiensis</name>
    <name type="common">Golden nematode worm</name>
    <name type="synonym">Heterodera rostochiensis</name>
    <dbReference type="NCBI Taxonomy" id="31243"/>
    <lineage>
        <taxon>Eukaryota</taxon>
        <taxon>Metazoa</taxon>
        <taxon>Ecdysozoa</taxon>
        <taxon>Nematoda</taxon>
        <taxon>Chromadorea</taxon>
        <taxon>Rhabditida</taxon>
        <taxon>Tylenchina</taxon>
        <taxon>Tylenchomorpha</taxon>
        <taxon>Tylenchoidea</taxon>
        <taxon>Heteroderidae</taxon>
        <taxon>Heteroderinae</taxon>
        <taxon>Globodera</taxon>
    </lineage>
</organism>
<accession>A0A914H6G6</accession>